<dbReference type="Proteomes" id="UP000070328">
    <property type="component" value="Unassembled WGS sequence"/>
</dbReference>
<organism evidence="2 3">
    <name type="scientific">Colletotrichum simmondsii</name>
    <dbReference type="NCBI Taxonomy" id="703756"/>
    <lineage>
        <taxon>Eukaryota</taxon>
        <taxon>Fungi</taxon>
        <taxon>Dikarya</taxon>
        <taxon>Ascomycota</taxon>
        <taxon>Pezizomycotina</taxon>
        <taxon>Sordariomycetes</taxon>
        <taxon>Hypocreomycetidae</taxon>
        <taxon>Glomerellales</taxon>
        <taxon>Glomerellaceae</taxon>
        <taxon>Colletotrichum</taxon>
        <taxon>Colletotrichum acutatum species complex</taxon>
    </lineage>
</organism>
<dbReference type="Pfam" id="PF11951">
    <property type="entry name" value="Fungal_trans_2"/>
    <property type="match status" value="1"/>
</dbReference>
<dbReference type="AlphaFoldDB" id="A0A135SW67"/>
<gene>
    <name evidence="2" type="ORF">CSIM01_09961</name>
</gene>
<dbReference type="InterPro" id="IPR021858">
    <property type="entry name" value="Fun_TF"/>
</dbReference>
<evidence type="ECO:0000313" key="2">
    <source>
        <dbReference type="EMBL" id="KXH40106.1"/>
    </source>
</evidence>
<protein>
    <submittedName>
        <fullName evidence="2">Uncharacterized protein</fullName>
    </submittedName>
</protein>
<comment type="caution">
    <text evidence="2">The sequence shown here is derived from an EMBL/GenBank/DDBJ whole genome shotgun (WGS) entry which is preliminary data.</text>
</comment>
<dbReference type="InterPro" id="IPR053178">
    <property type="entry name" value="Osmoadaptation_assoc"/>
</dbReference>
<dbReference type="PANTHER" id="PTHR38111">
    <property type="entry name" value="ZN(2)-C6 FUNGAL-TYPE DOMAIN-CONTAINING PROTEIN-RELATED"/>
    <property type="match status" value="1"/>
</dbReference>
<evidence type="ECO:0000256" key="1">
    <source>
        <dbReference type="ARBA" id="ARBA00023242"/>
    </source>
</evidence>
<dbReference type="PANTHER" id="PTHR38111:SF2">
    <property type="entry name" value="FINGER DOMAIN PROTEIN, PUTATIVE (AFU_ORTHOLOGUE AFUA_1G01560)-RELATED"/>
    <property type="match status" value="1"/>
</dbReference>
<reference evidence="2 3" key="1">
    <citation type="submission" date="2014-02" db="EMBL/GenBank/DDBJ databases">
        <title>The genome sequence of Colletotrichum simmondsii CBS122122.</title>
        <authorList>
            <person name="Baroncelli R."/>
            <person name="Thon M.R."/>
        </authorList>
    </citation>
    <scope>NUCLEOTIDE SEQUENCE [LARGE SCALE GENOMIC DNA]</scope>
    <source>
        <strain evidence="2 3">CBS122122</strain>
    </source>
</reference>
<dbReference type="OrthoDB" id="194358at2759"/>
<proteinExistence type="predicted"/>
<evidence type="ECO:0000313" key="3">
    <source>
        <dbReference type="Proteomes" id="UP000070328"/>
    </source>
</evidence>
<name>A0A135SW67_9PEZI</name>
<keyword evidence="3" id="KW-1185">Reference proteome</keyword>
<keyword evidence="1" id="KW-0539">Nucleus</keyword>
<sequence>MHLGPFDRRTRRSRCAPCAASHSKVRQSTPVFPIAIAASNWASPNYGLLTLADRMSAPRNGAAIRLAKGKLFTAKSFATPITQRPVPPLSDKTITYLFYFDIFIRKNSFTGQGPNFLADVQQLVKTCGKAGRDPHNHLLDAMLALGAMQANILGGSGCHNSLRFALEHYLQSITSLRGAVLDSTSTRKDSILWSTFFLGLFELLQDASGQKWLQHMVFGTSQALIASGPSACTSGTMRNFFIQARTFEVCRSIIFNQSSFLAAPEWMKVTRNLSEEADVQSRASVDDILNIIVLCSRLRARTGQFIRSHTSFAGVEVPSIDALELATEGFYLRDALENWKLDASFSSAQHNEMLLAMSYYSATSIYLSGNYDYDLHHWQAMTVAVPVLSRVEILKHVEDILQATREALRSSTLSPLLHLFPLRVAGARSREHSQRQAVTECLLEVKKQFAVADAMLVELDELWSLTPIAPSNPISSDT</sequence>
<accession>A0A135SW67</accession>
<dbReference type="EMBL" id="JFBX01000378">
    <property type="protein sequence ID" value="KXH40106.1"/>
    <property type="molecule type" value="Genomic_DNA"/>
</dbReference>